<proteinExistence type="predicted"/>
<dbReference type="Pfam" id="PF05050">
    <property type="entry name" value="Methyltransf_21"/>
    <property type="match status" value="1"/>
</dbReference>
<accession>E3M5C6</accession>
<organism evidence="4">
    <name type="scientific">Caenorhabditis remanei</name>
    <name type="common">Caenorhabditis vulgaris</name>
    <dbReference type="NCBI Taxonomy" id="31234"/>
    <lineage>
        <taxon>Eukaryota</taxon>
        <taxon>Metazoa</taxon>
        <taxon>Ecdysozoa</taxon>
        <taxon>Nematoda</taxon>
        <taxon>Chromadorea</taxon>
        <taxon>Rhabditida</taxon>
        <taxon>Rhabditina</taxon>
        <taxon>Rhabditomorpha</taxon>
        <taxon>Rhabditoidea</taxon>
        <taxon>Rhabditidae</taxon>
        <taxon>Peloderinae</taxon>
        <taxon>Caenorhabditis</taxon>
    </lineage>
</organism>
<dbReference type="FunCoup" id="E3M5C6">
    <property type="interactions" value="2"/>
</dbReference>
<dbReference type="Proteomes" id="UP000008281">
    <property type="component" value="Unassembled WGS sequence"/>
</dbReference>
<dbReference type="AlphaFoldDB" id="E3M5C6"/>
<dbReference type="STRING" id="31234.E3M5C6"/>
<keyword evidence="1" id="KW-0472">Membrane</keyword>
<name>E3M5C6_CAERE</name>
<keyword evidence="1" id="KW-0812">Transmembrane</keyword>
<dbReference type="PANTHER" id="PTHR22989:SF3">
    <property type="entry name" value="METHYLTRANSFERASE FKBM DOMAIN-CONTAINING PROTEIN"/>
    <property type="match status" value="1"/>
</dbReference>
<dbReference type="eggNOG" id="ENOG502R0T4">
    <property type="taxonomic scope" value="Eukaryota"/>
</dbReference>
<dbReference type="HOGENOM" id="CLU_054633_1_0_1"/>
<evidence type="ECO:0000259" key="2">
    <source>
        <dbReference type="Pfam" id="PF05050"/>
    </source>
</evidence>
<keyword evidence="4" id="KW-1185">Reference proteome</keyword>
<evidence type="ECO:0000313" key="3">
    <source>
        <dbReference type="EMBL" id="EFO92222.1"/>
    </source>
</evidence>
<gene>
    <name evidence="3" type="ORF">CRE_10887</name>
</gene>
<dbReference type="OMA" id="CCIVICH"/>
<reference evidence="3" key="1">
    <citation type="submission" date="2007-07" db="EMBL/GenBank/DDBJ databases">
        <title>PCAP assembly of the Caenorhabditis remanei genome.</title>
        <authorList>
            <consortium name="The Caenorhabditis remanei Sequencing Consortium"/>
            <person name="Wilson R.K."/>
        </authorList>
    </citation>
    <scope>NUCLEOTIDE SEQUENCE [LARGE SCALE GENOMIC DNA]</scope>
    <source>
        <strain evidence="3">PB4641</strain>
    </source>
</reference>
<dbReference type="OrthoDB" id="5775722at2759"/>
<dbReference type="PANTHER" id="PTHR22989">
    <property type="entry name" value="UNCHARACTERIZED DUF13 C.ELEGANS"/>
    <property type="match status" value="1"/>
</dbReference>
<evidence type="ECO:0000256" key="1">
    <source>
        <dbReference type="SAM" id="Phobius"/>
    </source>
</evidence>
<dbReference type="EMBL" id="DS268425">
    <property type="protein sequence ID" value="EFO92222.1"/>
    <property type="molecule type" value="Genomic_DNA"/>
</dbReference>
<sequence length="352" mass="40993">MEKVEDYGNEEEIFVIYENLDSFVGYDAIFNFTLTCCIVICHFVFLSQSNSSFKKFTSESFLMEFLLQLSFQLISSSTSSEIYYKWRECMSEEMEYLMSSDDNTFWNQLENPVQKCEMLNDLRTIVMEPYNNLDETKYSILPICGNTVMSVVTLGVGQDVNAEQEMKKRIGNYSVQFYGADPIVEGNDELFSKVGTFFPFAVGNSSRMGTASVLLDGNSNCSSFSQKLGFLGVYVEKRVIHVEFVQFLKGIIGKTFYDNIWVDGEYAEYELFEYFYNGGQLDREGITVCQFNMEMHLPDAIRKKQFKNFITRIYEDQRYAFFRPIRGNHIRLFFVNFRDPICAKKFISENSY</sequence>
<feature type="domain" description="Methyltransferase FkbM" evidence="2">
    <location>
        <begin position="118"/>
        <end position="309"/>
    </location>
</feature>
<evidence type="ECO:0000313" key="4">
    <source>
        <dbReference type="Proteomes" id="UP000008281"/>
    </source>
</evidence>
<keyword evidence="1" id="KW-1133">Transmembrane helix</keyword>
<feature type="transmembrane region" description="Helical" evidence="1">
    <location>
        <begin position="28"/>
        <end position="46"/>
    </location>
</feature>
<dbReference type="InParanoid" id="E3M5C6"/>
<dbReference type="InterPro" id="IPR006342">
    <property type="entry name" value="FkbM_mtfrase"/>
</dbReference>
<protein>
    <recommendedName>
        <fullName evidence="2">Methyltransferase FkbM domain-containing protein</fullName>
    </recommendedName>
</protein>